<feature type="domain" description="Methyltransferase" evidence="2">
    <location>
        <begin position="42"/>
        <end position="135"/>
    </location>
</feature>
<dbReference type="Gene3D" id="3.40.50.150">
    <property type="entry name" value="Vaccinia Virus protein VP39"/>
    <property type="match status" value="1"/>
</dbReference>
<dbReference type="RefSeq" id="WP_052534692.1">
    <property type="nucleotide sequence ID" value="NZ_HG966617.1"/>
</dbReference>
<keyword evidence="3" id="KW-0489">Methyltransferase</keyword>
<dbReference type="Proteomes" id="UP000032160">
    <property type="component" value="Chromosome I"/>
</dbReference>
<dbReference type="PATRIC" id="fig|1458461.3.peg.2835"/>
<dbReference type="InterPro" id="IPR041698">
    <property type="entry name" value="Methyltransf_25"/>
</dbReference>
<dbReference type="Gene3D" id="2.20.25.570">
    <property type="match status" value="1"/>
</dbReference>
<dbReference type="AlphaFoldDB" id="X5MEM7"/>
<keyword evidence="4" id="KW-1185">Reference proteome</keyword>
<dbReference type="CDD" id="cd02440">
    <property type="entry name" value="AdoMet_MTases"/>
    <property type="match status" value="1"/>
</dbReference>
<evidence type="ECO:0000259" key="2">
    <source>
        <dbReference type="Pfam" id="PF13649"/>
    </source>
</evidence>
<sequence>MKDFGPETFGELNAEGYDVFHDPGTTEISVERIAEVARSGRILELAIGTGRIALPLLNKGFEVAGIEGSPLMVDKLREKPGGDRIDVVIGDFADVEIDGTYDHVCLVFNTLFNLPSQDAQIRCFMNTAKRLKSGGTFLVETFVPDLSAFKDHQRVSTRKLGRGFVVIEAGVHDPVRQTFEFQRIHFSDAGTRLVPLPMRYAFPPEMDLMAQLAGLKLRDRWGGWNKEPFTADSRMHVSVYEKPAV</sequence>
<proteinExistence type="predicted"/>
<keyword evidence="1 3" id="KW-0808">Transferase</keyword>
<dbReference type="InterPro" id="IPR029063">
    <property type="entry name" value="SAM-dependent_MTases_sf"/>
</dbReference>
<dbReference type="EMBL" id="HG966617">
    <property type="protein sequence ID" value="CDO61042.1"/>
    <property type="molecule type" value="Genomic_DNA"/>
</dbReference>
<dbReference type="SUPFAM" id="SSF53335">
    <property type="entry name" value="S-adenosyl-L-methionine-dependent methyltransferases"/>
    <property type="match status" value="1"/>
</dbReference>
<dbReference type="HOGENOM" id="CLU_069129_4_0_5"/>
<reference evidence="3 4" key="1">
    <citation type="journal article" date="2014" name="Front. Genet.">
        <title>Genome and metabolic network of "Candidatus Phaeomarinobacter ectocarpi" Ec32, a new candidate genus of Alphaproteobacteria frequently associated with brown algae.</title>
        <authorList>
            <person name="Dittami S.M."/>
            <person name="Barbeyron T."/>
            <person name="Boyen C."/>
            <person name="Cambefort J."/>
            <person name="Collet G."/>
            <person name="Delage L."/>
            <person name="Gobet A."/>
            <person name="Groisillier A."/>
            <person name="Leblanc C."/>
            <person name="Michel G."/>
            <person name="Scornet D."/>
            <person name="Siegel A."/>
            <person name="Tapia J.E."/>
            <person name="Tonon T."/>
        </authorList>
    </citation>
    <scope>NUCLEOTIDE SEQUENCE [LARGE SCALE GENOMIC DNA]</scope>
    <source>
        <strain evidence="3 4">Ec32</strain>
    </source>
</reference>
<evidence type="ECO:0000313" key="4">
    <source>
        <dbReference type="Proteomes" id="UP000032160"/>
    </source>
</evidence>
<dbReference type="GO" id="GO:0032259">
    <property type="term" value="P:methylation"/>
    <property type="evidence" value="ECO:0007669"/>
    <property type="project" value="UniProtKB-KW"/>
</dbReference>
<dbReference type="GO" id="GO:0008168">
    <property type="term" value="F:methyltransferase activity"/>
    <property type="evidence" value="ECO:0007669"/>
    <property type="project" value="UniProtKB-KW"/>
</dbReference>
<dbReference type="OrthoDB" id="9804312at2"/>
<evidence type="ECO:0000256" key="1">
    <source>
        <dbReference type="ARBA" id="ARBA00022679"/>
    </source>
</evidence>
<evidence type="ECO:0000313" key="3">
    <source>
        <dbReference type="EMBL" id="CDO61042.1"/>
    </source>
</evidence>
<dbReference type="KEGG" id="pect:BN1012_Phect2829"/>
<accession>X5MEM7</accession>
<name>X5MEM7_9HYPH</name>
<dbReference type="STRING" id="1458461.BN1012_Phect2829"/>
<gene>
    <name evidence="3" type="ORF">BN1012_Phect2829</name>
</gene>
<organism evidence="3 4">
    <name type="scientific">Candidatus Phaeomarinibacter ectocarpi</name>
    <dbReference type="NCBI Taxonomy" id="1458461"/>
    <lineage>
        <taxon>Bacteria</taxon>
        <taxon>Pseudomonadati</taxon>
        <taxon>Pseudomonadota</taxon>
        <taxon>Alphaproteobacteria</taxon>
        <taxon>Hyphomicrobiales</taxon>
        <taxon>Parvibaculaceae</taxon>
        <taxon>Candidatus Phaeomarinibacter</taxon>
    </lineage>
</organism>
<dbReference type="Pfam" id="PF13649">
    <property type="entry name" value="Methyltransf_25"/>
    <property type="match status" value="1"/>
</dbReference>
<protein>
    <submittedName>
        <fullName evidence="3">Methyltransferase SCO0408</fullName>
    </submittedName>
</protein>
<dbReference type="PANTHER" id="PTHR43861">
    <property type="entry name" value="TRANS-ACONITATE 2-METHYLTRANSFERASE-RELATED"/>
    <property type="match status" value="1"/>
</dbReference>